<keyword evidence="2" id="KW-1185">Reference proteome</keyword>
<dbReference type="EMBL" id="CPXJ01000110">
    <property type="protein sequence ID" value="CNE74144.1"/>
    <property type="molecule type" value="Genomic_DNA"/>
</dbReference>
<organism evidence="1 2">
    <name type="scientific">Yersinia enterocolitica</name>
    <dbReference type="NCBI Taxonomy" id="630"/>
    <lineage>
        <taxon>Bacteria</taxon>
        <taxon>Pseudomonadati</taxon>
        <taxon>Pseudomonadota</taxon>
        <taxon>Gammaproteobacteria</taxon>
        <taxon>Enterobacterales</taxon>
        <taxon>Yersiniaceae</taxon>
        <taxon>Yersinia</taxon>
    </lineage>
</organism>
<proteinExistence type="predicted"/>
<gene>
    <name evidence="1" type="ORF">ERS137959_04560</name>
</gene>
<reference evidence="1 2" key="1">
    <citation type="submission" date="2015-03" db="EMBL/GenBank/DDBJ databases">
        <authorList>
            <consortium name="Pathogen Informatics"/>
            <person name="Murphy D."/>
        </authorList>
    </citation>
    <scope>NUCLEOTIDE SEQUENCE [LARGE SCALE GENOMIC DNA]</scope>
    <source>
        <strain evidence="1 2">IP05342</strain>
    </source>
</reference>
<sequence length="187" mass="21573">MAKTDDYLPSQSEVDHVLYCAKSIDFTGVKWGDKPPPNRPVMWLQMLLVPLDGVGIPVRGLIFQINWKPDQQSYDDPGISYPKINFVALYNKKRIFAVDTYPFDRHKNNFRIDHPDYQDSIFGPHFHVYYEKAGYYSERIGFPIVDGINPDDLLGYWEYFCKKLNVKCIGKMPIPLESDSGQMGLGL</sequence>
<dbReference type="Proteomes" id="UP000041601">
    <property type="component" value="Unassembled WGS sequence"/>
</dbReference>
<protein>
    <submittedName>
        <fullName evidence="1">Uncharacterized protein</fullName>
    </submittedName>
</protein>
<accession>A0ABM9SJ52</accession>
<evidence type="ECO:0000313" key="2">
    <source>
        <dbReference type="Proteomes" id="UP000041601"/>
    </source>
</evidence>
<evidence type="ECO:0000313" key="1">
    <source>
        <dbReference type="EMBL" id="CNE74144.1"/>
    </source>
</evidence>
<name>A0ABM9SJ52_YEREN</name>
<comment type="caution">
    <text evidence="1">The sequence shown here is derived from an EMBL/GenBank/DDBJ whole genome shotgun (WGS) entry which is preliminary data.</text>
</comment>
<dbReference type="RefSeq" id="WP_049526801.1">
    <property type="nucleotide sequence ID" value="NZ_CP016935.1"/>
</dbReference>